<feature type="transmembrane region" description="Helical" evidence="1">
    <location>
        <begin position="103"/>
        <end position="120"/>
    </location>
</feature>
<organism evidence="2 3">
    <name type="scientific">Adhaeribacter terrigena</name>
    <dbReference type="NCBI Taxonomy" id="2793070"/>
    <lineage>
        <taxon>Bacteria</taxon>
        <taxon>Pseudomonadati</taxon>
        <taxon>Bacteroidota</taxon>
        <taxon>Cytophagia</taxon>
        <taxon>Cytophagales</taxon>
        <taxon>Hymenobacteraceae</taxon>
        <taxon>Adhaeribacter</taxon>
    </lineage>
</organism>
<evidence type="ECO:0000313" key="3">
    <source>
        <dbReference type="Proteomes" id="UP000644147"/>
    </source>
</evidence>
<keyword evidence="3" id="KW-1185">Reference proteome</keyword>
<keyword evidence="1" id="KW-1133">Transmembrane helix</keyword>
<dbReference type="InterPro" id="IPR032809">
    <property type="entry name" value="Put_HupE_UreJ"/>
</dbReference>
<feature type="transmembrane region" description="Helical" evidence="1">
    <location>
        <begin position="20"/>
        <end position="38"/>
    </location>
</feature>
<protein>
    <submittedName>
        <fullName evidence="2">HupE/UreJ family protein</fullName>
    </submittedName>
</protein>
<evidence type="ECO:0000256" key="1">
    <source>
        <dbReference type="SAM" id="Phobius"/>
    </source>
</evidence>
<comment type="caution">
    <text evidence="2">The sequence shown here is derived from an EMBL/GenBank/DDBJ whole genome shotgun (WGS) entry which is preliminary data.</text>
</comment>
<feature type="transmembrane region" description="Helical" evidence="1">
    <location>
        <begin position="172"/>
        <end position="194"/>
    </location>
</feature>
<evidence type="ECO:0000313" key="2">
    <source>
        <dbReference type="EMBL" id="MBK0401664.1"/>
    </source>
</evidence>
<dbReference type="Proteomes" id="UP000644147">
    <property type="component" value="Unassembled WGS sequence"/>
</dbReference>
<reference evidence="2 3" key="1">
    <citation type="submission" date="2020-12" db="EMBL/GenBank/DDBJ databases">
        <title>Bacterial novel species Adhaeribacter sp. BT258 isolated from soil.</title>
        <authorList>
            <person name="Jung H.-Y."/>
        </authorList>
    </citation>
    <scope>NUCLEOTIDE SEQUENCE [LARGE SCALE GENOMIC DNA]</scope>
    <source>
        <strain evidence="2 3">BT258</strain>
    </source>
</reference>
<feature type="transmembrane region" description="Helical" evidence="1">
    <location>
        <begin position="73"/>
        <end position="91"/>
    </location>
</feature>
<dbReference type="Pfam" id="PF13795">
    <property type="entry name" value="HupE_UreJ_2"/>
    <property type="match status" value="1"/>
</dbReference>
<feature type="transmembrane region" description="Helical" evidence="1">
    <location>
        <begin position="45"/>
        <end position="67"/>
    </location>
</feature>
<keyword evidence="1" id="KW-0812">Transmembrane</keyword>
<feature type="transmembrane region" description="Helical" evidence="1">
    <location>
        <begin position="140"/>
        <end position="160"/>
    </location>
</feature>
<sequence length="195" mass="21416">MNDSVFSAYLQLGFHHILNLQAYDHLAFLVALAAPFVWRNWRNVVLLATAFTIGHSVTLALAVLQIIPVNESLIETLIPVTILFTSLFNIFQQTRLGAKTVGFGTQNLLAAGFGLIHGLGFSNYLKMLLGKESKPVLELFAFNVGIEIGQVLIVLLALLLNTFAARLLPRKTWIMVVSSITALVSAYILFGIFAD</sequence>
<dbReference type="EMBL" id="JAEHFX010000001">
    <property type="protein sequence ID" value="MBK0401664.1"/>
    <property type="molecule type" value="Genomic_DNA"/>
</dbReference>
<accession>A0ABS1BX70</accession>
<name>A0ABS1BX70_9BACT</name>
<dbReference type="RefSeq" id="WP_200504285.1">
    <property type="nucleotide sequence ID" value="NZ_JAEHFX010000001.1"/>
</dbReference>
<gene>
    <name evidence="2" type="ORF">I5M27_01625</name>
</gene>
<keyword evidence="1" id="KW-0472">Membrane</keyword>
<proteinExistence type="predicted"/>